<accession>A0ABD1TAA2</accession>
<dbReference type="Proteomes" id="UP001604277">
    <property type="component" value="Unassembled WGS sequence"/>
</dbReference>
<comment type="caution">
    <text evidence="1">The sequence shown here is derived from an EMBL/GenBank/DDBJ whole genome shotgun (WGS) entry which is preliminary data.</text>
</comment>
<dbReference type="EMBL" id="JBFOLJ010000009">
    <property type="protein sequence ID" value="KAL2509667.1"/>
    <property type="molecule type" value="Genomic_DNA"/>
</dbReference>
<name>A0ABD1TAA2_9LAMI</name>
<keyword evidence="2" id="KW-1185">Reference proteome</keyword>
<evidence type="ECO:0000313" key="2">
    <source>
        <dbReference type="Proteomes" id="UP001604277"/>
    </source>
</evidence>
<dbReference type="AlphaFoldDB" id="A0ABD1TAA2"/>
<organism evidence="1 2">
    <name type="scientific">Forsythia ovata</name>
    <dbReference type="NCBI Taxonomy" id="205694"/>
    <lineage>
        <taxon>Eukaryota</taxon>
        <taxon>Viridiplantae</taxon>
        <taxon>Streptophyta</taxon>
        <taxon>Embryophyta</taxon>
        <taxon>Tracheophyta</taxon>
        <taxon>Spermatophyta</taxon>
        <taxon>Magnoliopsida</taxon>
        <taxon>eudicotyledons</taxon>
        <taxon>Gunneridae</taxon>
        <taxon>Pentapetalae</taxon>
        <taxon>asterids</taxon>
        <taxon>lamiids</taxon>
        <taxon>Lamiales</taxon>
        <taxon>Oleaceae</taxon>
        <taxon>Forsythieae</taxon>
        <taxon>Forsythia</taxon>
    </lineage>
</organism>
<proteinExistence type="predicted"/>
<protein>
    <submittedName>
        <fullName evidence="1">Uncharacterized protein</fullName>
    </submittedName>
</protein>
<sequence length="124" mass="14472">MEILTYLSLALNYSQISISPFITPILPTYPPVSLSKPNSFYLKPVLLAAPRISHYPRKPLVSKSIRRLRWRGKLRRSEQDHRKQGTPKWQRHEVLDRVEGRACNPLGFRSDYIARNVIVEYEAL</sequence>
<gene>
    <name evidence="1" type="ORF">Fot_33314</name>
</gene>
<reference evidence="2" key="1">
    <citation type="submission" date="2024-07" db="EMBL/GenBank/DDBJ databases">
        <title>Two chromosome-level genome assemblies of Korean endemic species Abeliophyllum distichum and Forsythia ovata (Oleaceae).</title>
        <authorList>
            <person name="Jang H."/>
        </authorList>
    </citation>
    <scope>NUCLEOTIDE SEQUENCE [LARGE SCALE GENOMIC DNA]</scope>
</reference>
<evidence type="ECO:0000313" key="1">
    <source>
        <dbReference type="EMBL" id="KAL2509667.1"/>
    </source>
</evidence>